<evidence type="ECO:0000313" key="2">
    <source>
        <dbReference type="EMBL" id="RJX75571.1"/>
    </source>
</evidence>
<dbReference type="GO" id="GO:0043565">
    <property type="term" value="F:sequence-specific DNA binding"/>
    <property type="evidence" value="ECO:0007669"/>
    <property type="project" value="InterPro"/>
</dbReference>
<protein>
    <submittedName>
        <fullName evidence="2">AraC family transcriptional regulator</fullName>
    </submittedName>
</protein>
<gene>
    <name evidence="2" type="ORF">DZ860_02530</name>
</gene>
<name>A0A3A6RFT4_9VIBR</name>
<comment type="caution">
    <text evidence="2">The sequence shown here is derived from an EMBL/GenBank/DDBJ whole genome shotgun (WGS) entry which is preliminary data.</text>
</comment>
<keyword evidence="3" id="KW-1185">Reference proteome</keyword>
<organism evidence="2 3">
    <name type="scientific">Vibrio sinensis</name>
    <dbReference type="NCBI Taxonomy" id="2302434"/>
    <lineage>
        <taxon>Bacteria</taxon>
        <taxon>Pseudomonadati</taxon>
        <taxon>Pseudomonadota</taxon>
        <taxon>Gammaproteobacteria</taxon>
        <taxon>Vibrionales</taxon>
        <taxon>Vibrionaceae</taxon>
        <taxon>Vibrio</taxon>
    </lineage>
</organism>
<dbReference type="AlphaFoldDB" id="A0A3A6RFT4"/>
<dbReference type="EMBL" id="QVMU01000001">
    <property type="protein sequence ID" value="RJX75571.1"/>
    <property type="molecule type" value="Genomic_DNA"/>
</dbReference>
<accession>A0A3A6RFT4</accession>
<dbReference type="Proteomes" id="UP000273252">
    <property type="component" value="Unassembled WGS sequence"/>
</dbReference>
<evidence type="ECO:0000259" key="1">
    <source>
        <dbReference type="PROSITE" id="PS01124"/>
    </source>
</evidence>
<dbReference type="PROSITE" id="PS01124">
    <property type="entry name" value="HTH_ARAC_FAMILY_2"/>
    <property type="match status" value="1"/>
</dbReference>
<dbReference type="GO" id="GO:0003700">
    <property type="term" value="F:DNA-binding transcription factor activity"/>
    <property type="evidence" value="ECO:0007669"/>
    <property type="project" value="InterPro"/>
</dbReference>
<dbReference type="Gene3D" id="1.10.10.60">
    <property type="entry name" value="Homeodomain-like"/>
    <property type="match status" value="1"/>
</dbReference>
<dbReference type="OrthoDB" id="9772100at2"/>
<reference evidence="2 3" key="1">
    <citation type="submission" date="2018-08" db="EMBL/GenBank/DDBJ databases">
        <title>Vibrio isolated from the Eastern China Marginal Seas.</title>
        <authorList>
            <person name="Li Y."/>
        </authorList>
    </citation>
    <scope>NUCLEOTIDE SEQUENCE [LARGE SCALE GENOMIC DNA]</scope>
    <source>
        <strain evidence="2 3">BEI233</strain>
    </source>
</reference>
<dbReference type="RefSeq" id="WP_120029327.1">
    <property type="nucleotide sequence ID" value="NZ_QVMU01000001.1"/>
</dbReference>
<feature type="domain" description="HTH araC/xylS-type" evidence="1">
    <location>
        <begin position="164"/>
        <end position="264"/>
    </location>
</feature>
<evidence type="ECO:0000313" key="3">
    <source>
        <dbReference type="Proteomes" id="UP000273252"/>
    </source>
</evidence>
<dbReference type="InterPro" id="IPR018060">
    <property type="entry name" value="HTH_AraC"/>
</dbReference>
<proteinExistence type="predicted"/>
<sequence>MKDSMENILEVFTRTQLNGSDGIKSLISWCYAYISNIDGVIDLASIVDDKETVLMLHVTSPISVTQGNDYLSLGAGVYVVGRDVISTVNINFNKDTQFLFVDLNMFNDFCVVPHPLGIHLANYQGFLDYIFNRLRDDIINENEIFGIINLSLVPAKVIKNEDYQRIVKSIELNFTNPNFSLDDVAESVYMSKRKVQKVLSQSGVTFMKILGRFRYKQLIYLIHTSSKVCYADEYIRNAGFPNYHAGNEYFKKVHHITVKKYIDKQRS</sequence>